<dbReference type="Proteomes" id="UP001500665">
    <property type="component" value="Unassembled WGS sequence"/>
</dbReference>
<comment type="caution">
    <text evidence="1">The sequence shown here is derived from an EMBL/GenBank/DDBJ whole genome shotgun (WGS) entry which is preliminary data.</text>
</comment>
<evidence type="ECO:0000313" key="1">
    <source>
        <dbReference type="EMBL" id="GAA0964308.1"/>
    </source>
</evidence>
<gene>
    <name evidence="1" type="ORF">GCM10009550_61890</name>
</gene>
<proteinExistence type="predicted"/>
<name>A0ABN1RUN0_9ACTN</name>
<dbReference type="EMBL" id="BAAAHH010000033">
    <property type="protein sequence ID" value="GAA0964308.1"/>
    <property type="molecule type" value="Genomic_DNA"/>
</dbReference>
<evidence type="ECO:0000313" key="2">
    <source>
        <dbReference type="Proteomes" id="UP001500665"/>
    </source>
</evidence>
<organism evidence="1 2">
    <name type="scientific">Actinocorallia libanotica</name>
    <dbReference type="NCBI Taxonomy" id="46162"/>
    <lineage>
        <taxon>Bacteria</taxon>
        <taxon>Bacillati</taxon>
        <taxon>Actinomycetota</taxon>
        <taxon>Actinomycetes</taxon>
        <taxon>Streptosporangiales</taxon>
        <taxon>Thermomonosporaceae</taxon>
        <taxon>Actinocorallia</taxon>
    </lineage>
</organism>
<protein>
    <submittedName>
        <fullName evidence="1">Uncharacterized protein</fullName>
    </submittedName>
</protein>
<keyword evidence="2" id="KW-1185">Reference proteome</keyword>
<sequence length="142" mass="15028">MPLRLAGPRLPRLARRAVLRRERLLRPRVPLRRQDGLRAGVAGRHLLLRAGVLGAGLPRARRVLRPAGLTLLRGLALLALLAGRVLRGGAPGLLGGRSRAVSVLLGVEPRLFGRGRHPPAPVIGESASTLSRVACGGRLDTG</sequence>
<reference evidence="1 2" key="1">
    <citation type="journal article" date="2019" name="Int. J. Syst. Evol. Microbiol.">
        <title>The Global Catalogue of Microorganisms (GCM) 10K type strain sequencing project: providing services to taxonomists for standard genome sequencing and annotation.</title>
        <authorList>
            <consortium name="The Broad Institute Genomics Platform"/>
            <consortium name="The Broad Institute Genome Sequencing Center for Infectious Disease"/>
            <person name="Wu L."/>
            <person name="Ma J."/>
        </authorList>
    </citation>
    <scope>NUCLEOTIDE SEQUENCE [LARGE SCALE GENOMIC DNA]</scope>
    <source>
        <strain evidence="1 2">JCM 10696</strain>
    </source>
</reference>
<accession>A0ABN1RUN0</accession>